<name>A0A196S4I2_BLAHN</name>
<keyword evidence="3" id="KW-1185">Reference proteome</keyword>
<comment type="similarity">
    <text evidence="1">Belongs to the OSBP family.</text>
</comment>
<dbReference type="PANTHER" id="PTHR10972:SF102">
    <property type="entry name" value="OXYSTEROL-BINDING PROTEIN"/>
    <property type="match status" value="1"/>
</dbReference>
<dbReference type="STRING" id="478820.A0A196S4I2"/>
<evidence type="ECO:0000313" key="3">
    <source>
        <dbReference type="Proteomes" id="UP000078348"/>
    </source>
</evidence>
<dbReference type="GO" id="GO:0005829">
    <property type="term" value="C:cytosol"/>
    <property type="evidence" value="ECO:0007669"/>
    <property type="project" value="TreeGrafter"/>
</dbReference>
<dbReference type="OrthoDB" id="187816at2759"/>
<dbReference type="GO" id="GO:0016020">
    <property type="term" value="C:membrane"/>
    <property type="evidence" value="ECO:0007669"/>
    <property type="project" value="TreeGrafter"/>
</dbReference>
<dbReference type="Gene3D" id="1.10.287.2720">
    <property type="match status" value="1"/>
</dbReference>
<dbReference type="InterPro" id="IPR000648">
    <property type="entry name" value="Oxysterol-bd"/>
</dbReference>
<feature type="non-terminal residue" evidence="2">
    <location>
        <position position="288"/>
    </location>
</feature>
<dbReference type="Pfam" id="PF01237">
    <property type="entry name" value="Oxysterol_BP"/>
    <property type="match status" value="1"/>
</dbReference>
<dbReference type="InterPro" id="IPR037239">
    <property type="entry name" value="OSBP_sf"/>
</dbReference>
<dbReference type="AlphaFoldDB" id="A0A196S4I2"/>
<evidence type="ECO:0000313" key="2">
    <source>
        <dbReference type="EMBL" id="OAO12018.1"/>
    </source>
</evidence>
<reference evidence="2 3" key="1">
    <citation type="submission" date="2016-05" db="EMBL/GenBank/DDBJ databases">
        <title>Nuclear genome of Blastocystis sp. subtype 1 NandII.</title>
        <authorList>
            <person name="Gentekaki E."/>
            <person name="Curtis B."/>
            <person name="Stairs C."/>
            <person name="Eme L."/>
            <person name="Herman E."/>
            <person name="Klimes V."/>
            <person name="Arias M.C."/>
            <person name="Elias M."/>
            <person name="Hilliou F."/>
            <person name="Klute M."/>
            <person name="Malik S.-B."/>
            <person name="Pightling A."/>
            <person name="Rachubinski R."/>
            <person name="Salas D."/>
            <person name="Schlacht A."/>
            <person name="Suga H."/>
            <person name="Archibald J."/>
            <person name="Ball S.G."/>
            <person name="Clark G."/>
            <person name="Dacks J."/>
            <person name="Van Der Giezen M."/>
            <person name="Tsaousis A."/>
            <person name="Roger A."/>
        </authorList>
    </citation>
    <scope>NUCLEOTIDE SEQUENCE [LARGE SCALE GENOMIC DNA]</scope>
    <source>
        <strain evidence="3">ATCC 50177 / NandII</strain>
    </source>
</reference>
<accession>A0A196S4I2</accession>
<protein>
    <submittedName>
        <fullName evidence="2">Oxysterol-binding protein-related protein 5</fullName>
    </submittedName>
</protein>
<evidence type="ECO:0000256" key="1">
    <source>
        <dbReference type="ARBA" id="ARBA00008842"/>
    </source>
</evidence>
<comment type="caution">
    <text evidence="2">The sequence shown here is derived from an EMBL/GenBank/DDBJ whole genome shotgun (WGS) entry which is preliminary data.</text>
</comment>
<dbReference type="Proteomes" id="UP000078348">
    <property type="component" value="Unassembled WGS sequence"/>
</dbReference>
<proteinExistence type="inferred from homology"/>
<dbReference type="SUPFAM" id="SSF144000">
    <property type="entry name" value="Oxysterol-binding protein-like"/>
    <property type="match status" value="1"/>
</dbReference>
<organism evidence="2 3">
    <name type="scientific">Blastocystis sp. subtype 1 (strain ATCC 50177 / NandII)</name>
    <dbReference type="NCBI Taxonomy" id="478820"/>
    <lineage>
        <taxon>Eukaryota</taxon>
        <taxon>Sar</taxon>
        <taxon>Stramenopiles</taxon>
        <taxon>Bigyra</taxon>
        <taxon>Opalozoa</taxon>
        <taxon>Opalinata</taxon>
        <taxon>Blastocystidae</taxon>
        <taxon>Blastocystis</taxon>
    </lineage>
</organism>
<sequence>MAEEVKQPTFPDMSNGIDYTKYTVEDPENTRGGEIAGEPYVQPSLFMHILKSLKPGQDLTRVLIPVFFLSPRSLLEHLGDMLMHIDILDSPDLQGDDAYKRFMLILKWYLSSWHYKTHVGEAMLGNAQGCKKPYNPIIGETFSCIVDTAESRVSYVAEQCGHHPPISGFYLENQKKGYCANGYIWTKSHFTGNSACGSMLGNIEVFLPKFDEVYNTIIPAFAGTGLFFGTLRMQLIDKLVLECKKTGYKADIEFHGKSMFGSELNRVTAVISHNGQVLHHLHGHWDSQ</sequence>
<dbReference type="GO" id="GO:0032934">
    <property type="term" value="F:sterol binding"/>
    <property type="evidence" value="ECO:0007669"/>
    <property type="project" value="TreeGrafter"/>
</dbReference>
<gene>
    <name evidence="2" type="ORF">AV274_6293</name>
</gene>
<dbReference type="EMBL" id="LXWW01000567">
    <property type="protein sequence ID" value="OAO12018.1"/>
    <property type="molecule type" value="Genomic_DNA"/>
</dbReference>
<dbReference type="PANTHER" id="PTHR10972">
    <property type="entry name" value="OXYSTEROL-BINDING PROTEIN-RELATED"/>
    <property type="match status" value="1"/>
</dbReference>
<dbReference type="Gene3D" id="2.40.160.120">
    <property type="match status" value="1"/>
</dbReference>